<protein>
    <submittedName>
        <fullName evidence="4">RuBisCO large subunit-binding protein subunit beta, chloroplastic</fullName>
    </submittedName>
</protein>
<evidence type="ECO:0000256" key="1">
    <source>
        <dbReference type="ARBA" id="ARBA00006607"/>
    </source>
</evidence>
<dbReference type="PANTHER" id="PTHR45633">
    <property type="entry name" value="60 KDA HEAT SHOCK PROTEIN, MITOCHONDRIAL"/>
    <property type="match status" value="1"/>
</dbReference>
<evidence type="ECO:0000256" key="2">
    <source>
        <dbReference type="ARBA" id="ARBA00023186"/>
    </source>
</evidence>
<dbReference type="GO" id="GO:0003676">
    <property type="term" value="F:nucleic acid binding"/>
    <property type="evidence" value="ECO:0007669"/>
    <property type="project" value="InterPro"/>
</dbReference>
<dbReference type="InterPro" id="IPR001844">
    <property type="entry name" value="Cpn60/GroEL"/>
</dbReference>
<feature type="coiled-coil region" evidence="3">
    <location>
        <begin position="11"/>
        <end position="45"/>
    </location>
</feature>
<reference evidence="4 5" key="1">
    <citation type="journal article" date="2015" name="Proc. Natl. Acad. Sci. U.S.A.">
        <title>The resurrection genome of Boea hygrometrica: A blueprint for survival of dehydration.</title>
        <authorList>
            <person name="Xiao L."/>
            <person name="Yang G."/>
            <person name="Zhang L."/>
            <person name="Yang X."/>
            <person name="Zhao S."/>
            <person name="Ji Z."/>
            <person name="Zhou Q."/>
            <person name="Hu M."/>
            <person name="Wang Y."/>
            <person name="Chen M."/>
            <person name="Xu Y."/>
            <person name="Jin H."/>
            <person name="Xiao X."/>
            <person name="Hu G."/>
            <person name="Bao F."/>
            <person name="Hu Y."/>
            <person name="Wan P."/>
            <person name="Li L."/>
            <person name="Deng X."/>
            <person name="Kuang T."/>
            <person name="Xiang C."/>
            <person name="Zhu J.K."/>
            <person name="Oliver M.J."/>
            <person name="He Y."/>
        </authorList>
    </citation>
    <scope>NUCLEOTIDE SEQUENCE [LARGE SCALE GENOMIC DNA]</scope>
    <source>
        <strain evidence="5">cv. XS01</strain>
    </source>
</reference>
<dbReference type="InterPro" id="IPR035979">
    <property type="entry name" value="RBD_domain_sf"/>
</dbReference>
<keyword evidence="5" id="KW-1185">Reference proteome</keyword>
<keyword evidence="2" id="KW-0143">Chaperone</keyword>
<accession>A0A2Z7ASD3</accession>
<name>A0A2Z7ASD3_9LAMI</name>
<proteinExistence type="inferred from homology"/>
<dbReference type="EMBL" id="KV012839">
    <property type="protein sequence ID" value="KZV24306.1"/>
    <property type="molecule type" value="Genomic_DNA"/>
</dbReference>
<evidence type="ECO:0000313" key="5">
    <source>
        <dbReference type="Proteomes" id="UP000250235"/>
    </source>
</evidence>
<dbReference type="InterPro" id="IPR002423">
    <property type="entry name" value="Cpn60/GroEL/TCP-1"/>
</dbReference>
<organism evidence="4 5">
    <name type="scientific">Dorcoceras hygrometricum</name>
    <dbReference type="NCBI Taxonomy" id="472368"/>
    <lineage>
        <taxon>Eukaryota</taxon>
        <taxon>Viridiplantae</taxon>
        <taxon>Streptophyta</taxon>
        <taxon>Embryophyta</taxon>
        <taxon>Tracheophyta</taxon>
        <taxon>Spermatophyta</taxon>
        <taxon>Magnoliopsida</taxon>
        <taxon>eudicotyledons</taxon>
        <taxon>Gunneridae</taxon>
        <taxon>Pentapetalae</taxon>
        <taxon>asterids</taxon>
        <taxon>lamiids</taxon>
        <taxon>Lamiales</taxon>
        <taxon>Gesneriaceae</taxon>
        <taxon>Didymocarpoideae</taxon>
        <taxon>Trichosporeae</taxon>
        <taxon>Loxocarpinae</taxon>
        <taxon>Dorcoceras</taxon>
    </lineage>
</organism>
<dbReference type="GO" id="GO:0005524">
    <property type="term" value="F:ATP binding"/>
    <property type="evidence" value="ECO:0007669"/>
    <property type="project" value="InterPro"/>
</dbReference>
<dbReference type="Gene3D" id="1.10.560.10">
    <property type="entry name" value="GroEL-like equatorial domain"/>
    <property type="match status" value="1"/>
</dbReference>
<dbReference type="SUPFAM" id="SSF48592">
    <property type="entry name" value="GroEL equatorial domain-like"/>
    <property type="match status" value="1"/>
</dbReference>
<dbReference type="SUPFAM" id="SSF54928">
    <property type="entry name" value="RNA-binding domain, RBD"/>
    <property type="match status" value="1"/>
</dbReference>
<comment type="similarity">
    <text evidence="1">Belongs to the chaperonin (HSP60) family.</text>
</comment>
<sequence>MAATRSDESRLEALQKTVNTIQGKMEDIRESMANLSKTLATMTESQTRMEALINSSPNFLKSPNQFVQRTKIRREEIPGRISMAEKTLLSLRSLMAVHSPPRDALVVPSEEYHQSEYVVVGGGCTLLRLDSKVDVVKETLTHQSEYVVVGGGCTLLRLDSKVDVVKETLTNDEEQVGAGIVKRALSYPLKLIAKNADVNGSVVSEKVLSSGNPKYGYKDATGQYEDLMAAGLIDPTKGEPEPIVAGSPMDNSDYGVVVRGLPSSVAWQDLKDHMRKAGDREALQAEAGVSKIGQFGVGFYSGYLVAEEVIVTTKHKDDEQYIWESQAGGSFTVDHVHVDKRHHGHNVAEVMNLIGDIKGKVVVTRVGDLRLSWCVDHFAIFTYLYFLIWYLTGCYTEKGSQATVAEAEGIEVRNDFEIEAIQIIGYGKMERIVLLFACSCLLDPSYK</sequence>
<dbReference type="Proteomes" id="UP000250235">
    <property type="component" value="Unassembled WGS sequence"/>
</dbReference>
<dbReference type="InterPro" id="IPR036890">
    <property type="entry name" value="HATPase_C_sf"/>
</dbReference>
<dbReference type="GO" id="GO:0042026">
    <property type="term" value="P:protein refolding"/>
    <property type="evidence" value="ECO:0007669"/>
    <property type="project" value="InterPro"/>
</dbReference>
<dbReference type="AlphaFoldDB" id="A0A2Z7ASD3"/>
<dbReference type="Gene3D" id="3.30.565.10">
    <property type="entry name" value="Histidine kinase-like ATPase, C-terminal domain"/>
    <property type="match status" value="1"/>
</dbReference>
<dbReference type="OrthoDB" id="1935563at2759"/>
<evidence type="ECO:0000313" key="4">
    <source>
        <dbReference type="EMBL" id="KZV24306.1"/>
    </source>
</evidence>
<dbReference type="InterPro" id="IPR027413">
    <property type="entry name" value="GROEL-like_equatorial_sf"/>
</dbReference>
<evidence type="ECO:0000256" key="3">
    <source>
        <dbReference type="SAM" id="Coils"/>
    </source>
</evidence>
<keyword evidence="3" id="KW-0175">Coiled coil</keyword>
<dbReference type="Pfam" id="PF00118">
    <property type="entry name" value="Cpn60_TCP1"/>
    <property type="match status" value="1"/>
</dbReference>
<dbReference type="SUPFAM" id="SSF55874">
    <property type="entry name" value="ATPase domain of HSP90 chaperone/DNA topoisomerase II/histidine kinase"/>
    <property type="match status" value="1"/>
</dbReference>
<gene>
    <name evidence="4" type="ORF">F511_01788</name>
</gene>
<dbReference type="GO" id="GO:0140662">
    <property type="term" value="F:ATP-dependent protein folding chaperone"/>
    <property type="evidence" value="ECO:0007669"/>
    <property type="project" value="InterPro"/>
</dbReference>